<reference evidence="3" key="1">
    <citation type="submission" date="2020-07" db="EMBL/GenBank/DDBJ databases">
        <authorList>
            <person name="Lin J."/>
        </authorList>
    </citation>
    <scope>NUCLEOTIDE SEQUENCE</scope>
</reference>
<organism evidence="3">
    <name type="scientific">Ananas comosus var. bracteatus</name>
    <name type="common">red pineapple</name>
    <dbReference type="NCBI Taxonomy" id="296719"/>
    <lineage>
        <taxon>Eukaryota</taxon>
        <taxon>Viridiplantae</taxon>
        <taxon>Streptophyta</taxon>
        <taxon>Embryophyta</taxon>
        <taxon>Tracheophyta</taxon>
        <taxon>Spermatophyta</taxon>
        <taxon>Magnoliopsida</taxon>
        <taxon>Liliopsida</taxon>
        <taxon>Poales</taxon>
        <taxon>Bromeliaceae</taxon>
        <taxon>Bromelioideae</taxon>
        <taxon>Ananas</taxon>
    </lineage>
</organism>
<feature type="region of interest" description="Disordered" evidence="1">
    <location>
        <begin position="40"/>
        <end position="63"/>
    </location>
</feature>
<sequence length="427" mass="46885">MERGRTIMAVAMMGAGGDDDESNAKRNKNPIFHDFLGMSGEDAMLPPPSSWTKSGGRRRRRRRLRSRRRLLPAGKKFFLSRVVEPFFLCGRFGREAWGNNSEVFHFHGRKTALPGVEVCKTFSGRKRSNLDSAYTSLIKDRMLPLGSDSLESSRIHKAFGKEFVGEQSRRSCVDEITFSMQPPQRPTSLIPSPNFRCDRSVPMSSGKLIHYPSRFGQNRACGDKVSSPYTYRDANIMGAMIVSQPAADEGSRTGIKGSGVLKITDPGSQAGDRSITTLLPSSTTLKIAKTIQPESSNSPSHHLKTSGGRQMTIFYAGQAHVFDNVHPNKVCLMFFVRRVGRCDNGIGWIKWKFVVNHLCLGSEARPSAGEAKVPGGEDEVQANSLLPSTHGRLEPACIQVPPTPGVLHGSMTPIPASEPNKESKTDV</sequence>
<protein>
    <recommendedName>
        <fullName evidence="2">Tify domain-containing protein</fullName>
    </recommendedName>
</protein>
<proteinExistence type="predicted"/>
<evidence type="ECO:0000313" key="3">
    <source>
        <dbReference type="EMBL" id="CAD1823325.1"/>
    </source>
</evidence>
<gene>
    <name evidence="3" type="ORF">CB5_LOCUS6536</name>
</gene>
<dbReference type="Pfam" id="PF06200">
    <property type="entry name" value="tify"/>
    <property type="match status" value="1"/>
</dbReference>
<accession>A0A6V7NXN5</accession>
<dbReference type="AlphaFoldDB" id="A0A6V7NXN5"/>
<evidence type="ECO:0000256" key="1">
    <source>
        <dbReference type="SAM" id="MobiDB-lite"/>
    </source>
</evidence>
<feature type="domain" description="Tify" evidence="2">
    <location>
        <begin position="304"/>
        <end position="339"/>
    </location>
</feature>
<evidence type="ECO:0000259" key="2">
    <source>
        <dbReference type="PROSITE" id="PS51320"/>
    </source>
</evidence>
<dbReference type="EMBL" id="LR862143">
    <property type="protein sequence ID" value="CAD1823325.1"/>
    <property type="molecule type" value="Genomic_DNA"/>
</dbReference>
<dbReference type="PROSITE" id="PS51320">
    <property type="entry name" value="TIFY"/>
    <property type="match status" value="1"/>
</dbReference>
<dbReference type="InterPro" id="IPR010399">
    <property type="entry name" value="Tify_dom"/>
</dbReference>
<feature type="region of interest" description="Disordered" evidence="1">
    <location>
        <begin position="366"/>
        <end position="427"/>
    </location>
</feature>
<dbReference type="SMART" id="SM00979">
    <property type="entry name" value="TIFY"/>
    <property type="match status" value="1"/>
</dbReference>
<name>A0A6V7NXN5_ANACO</name>